<dbReference type="PROSITE" id="PS51186">
    <property type="entry name" value="GNAT"/>
    <property type="match status" value="1"/>
</dbReference>
<evidence type="ECO:0000259" key="1">
    <source>
        <dbReference type="PROSITE" id="PS51186"/>
    </source>
</evidence>
<comment type="caution">
    <text evidence="2">The sequence shown here is derived from an EMBL/GenBank/DDBJ whole genome shotgun (WGS) entry which is preliminary data.</text>
</comment>
<organism evidence="2 3">
    <name type="scientific">Agromyces fucosus</name>
    <dbReference type="NCBI Taxonomy" id="41985"/>
    <lineage>
        <taxon>Bacteria</taxon>
        <taxon>Bacillati</taxon>
        <taxon>Actinomycetota</taxon>
        <taxon>Actinomycetes</taxon>
        <taxon>Micrococcales</taxon>
        <taxon>Microbacteriaceae</taxon>
        <taxon>Agromyces</taxon>
    </lineage>
</organism>
<gene>
    <name evidence="2" type="ORF">ESP57_00095</name>
</gene>
<reference evidence="2 3" key="1">
    <citation type="submission" date="2019-01" db="EMBL/GenBank/DDBJ databases">
        <authorList>
            <person name="Li J."/>
        </authorList>
    </citation>
    <scope>NUCLEOTIDE SEQUENCE [LARGE SCALE GENOMIC DNA]</scope>
    <source>
        <strain evidence="2 3">CCUG 35506</strain>
    </source>
</reference>
<dbReference type="InterPro" id="IPR000182">
    <property type="entry name" value="GNAT_dom"/>
</dbReference>
<dbReference type="Gene3D" id="3.40.630.30">
    <property type="match status" value="1"/>
</dbReference>
<evidence type="ECO:0000313" key="3">
    <source>
        <dbReference type="Proteomes" id="UP000292935"/>
    </source>
</evidence>
<protein>
    <submittedName>
        <fullName evidence="2">GNAT family N-acetyltransferase</fullName>
    </submittedName>
</protein>
<dbReference type="CDD" id="cd04301">
    <property type="entry name" value="NAT_SF"/>
    <property type="match status" value="1"/>
</dbReference>
<dbReference type="GO" id="GO:0016747">
    <property type="term" value="F:acyltransferase activity, transferring groups other than amino-acyl groups"/>
    <property type="evidence" value="ECO:0007669"/>
    <property type="project" value="InterPro"/>
</dbReference>
<dbReference type="AlphaFoldDB" id="A0A4Q2JPS5"/>
<name>A0A4Q2JPS5_9MICO</name>
<dbReference type="Pfam" id="PF00583">
    <property type="entry name" value="Acetyltransf_1"/>
    <property type="match status" value="1"/>
</dbReference>
<keyword evidence="3" id="KW-1185">Reference proteome</keyword>
<accession>A0A4Q2JPS5</accession>
<sequence>MFTISRDAIRATAADVGGRRYIRTVITDVTEDLEPLRLRVAPASEVPFTDVEAVFGTRGDPAHCWCQWYKIPGSDWRRFGDDGLRDRLQEQLNASGIGRGLIAYDGETPVGWCAVEPRTDLPRVRLSTIVKGGTAHPDFDDDAVWAVSCFVVPRDHRGRGVARALAEAAVDFARAGGAVVVEAYAVDPKIRAKVSADALFHGTVSMFTHAGFTEIARPRPDRAIMQVELVESSR</sequence>
<dbReference type="SUPFAM" id="SSF55729">
    <property type="entry name" value="Acyl-CoA N-acyltransferases (Nat)"/>
    <property type="match status" value="1"/>
</dbReference>
<dbReference type="Proteomes" id="UP000292935">
    <property type="component" value="Unassembled WGS sequence"/>
</dbReference>
<dbReference type="InterPro" id="IPR016181">
    <property type="entry name" value="Acyl_CoA_acyltransferase"/>
</dbReference>
<feature type="domain" description="N-acetyltransferase" evidence="1">
    <location>
        <begin position="55"/>
        <end position="230"/>
    </location>
</feature>
<keyword evidence="2" id="KW-0808">Transferase</keyword>
<dbReference type="OrthoDB" id="3239945at2"/>
<dbReference type="EMBL" id="SDPO01000001">
    <property type="protein sequence ID" value="RXZ50275.1"/>
    <property type="molecule type" value="Genomic_DNA"/>
</dbReference>
<evidence type="ECO:0000313" key="2">
    <source>
        <dbReference type="EMBL" id="RXZ50275.1"/>
    </source>
</evidence>
<proteinExistence type="predicted"/>